<keyword evidence="5 6" id="KW-0411">Iron-sulfur</keyword>
<dbReference type="PROSITE" id="PS51379">
    <property type="entry name" value="4FE4S_FER_2"/>
    <property type="match status" value="2"/>
</dbReference>
<dbReference type="GO" id="GO:0046872">
    <property type="term" value="F:metal ion binding"/>
    <property type="evidence" value="ECO:0007669"/>
    <property type="project" value="UniProtKB-UniRule"/>
</dbReference>
<dbReference type="InterPro" id="IPR017900">
    <property type="entry name" value="4Fe4S_Fe_S_CS"/>
</dbReference>
<reference evidence="8 9" key="1">
    <citation type="submission" date="2019-03" db="EMBL/GenBank/DDBJ databases">
        <title>Draft Genome Sequence of Desulfosporosinus fructosivorans Strain 63.6F, Isolated from Marine Sediment in the Baltic Sea.</title>
        <authorList>
            <person name="Hausmann B."/>
            <person name="Vandieken V."/>
            <person name="Pjevac P."/>
            <person name="Schreck K."/>
            <person name="Herbold C.W."/>
            <person name="Loy A."/>
        </authorList>
    </citation>
    <scope>NUCLEOTIDE SEQUENCE [LARGE SCALE GENOMIC DNA]</scope>
    <source>
        <strain evidence="8 9">63.6F</strain>
    </source>
</reference>
<evidence type="ECO:0000259" key="7">
    <source>
        <dbReference type="PROSITE" id="PS51379"/>
    </source>
</evidence>
<comment type="cofactor">
    <cofactor evidence="6">
        <name>[4Fe-4S] cluster</name>
        <dbReference type="ChEBI" id="CHEBI:49883"/>
    </cofactor>
    <text evidence="6">Binds 2 [4Fe-4S] clusters.</text>
</comment>
<dbReference type="GO" id="GO:0051539">
    <property type="term" value="F:4 iron, 4 sulfur cluster binding"/>
    <property type="evidence" value="ECO:0007669"/>
    <property type="project" value="UniProtKB-UniRule"/>
</dbReference>
<keyword evidence="1 6" id="KW-0004">4Fe-4S</keyword>
<sequence length="459" mass="51544">MERSFKSWEKEVIRCIRCGACQNVCPVFKELQAESTVARGRVKLIRGVIDHELELTEGFIDKMSLCLMCKACVVNCPSGVKVDKLVEAARKEITEKKGLSLLKNLIFRLVLKNRWVFNTCLRTGSVFQGLVFRKGPNGQGMLPRMSLGIDKRRLLSPLAPKPFKSMYSEVAKVPAATRRVAFFTGCMINYIYTDTGRAVINVLKRNGVEVVIPALQNCCGTPVRINGDYETAKVMARANIDVFLKEEVDAVVVACGTCGLSLKEEYAELLEDDPIYAEKAKKLGGMVKDFTELVLSLEGFRDKMGCLPIKVTYHDPCHLVRGLKVREQPRQIIRSIPGIDFKEMNKPDTCCGSGGSFSLYHYELSTKINDHKVEDINQTGADVLVTGCSACRMHIADGLNRQAEHPVQVMHTAQLLEMSYEAKEFKEEKDTKWNKKYKGNQENMLKDLVEIEPEGVKDE</sequence>
<keyword evidence="4 6" id="KW-0408">Iron</keyword>
<keyword evidence="6" id="KW-0249">Electron transport</keyword>
<dbReference type="EC" id="1.1.99.14" evidence="6"/>
<evidence type="ECO:0000256" key="2">
    <source>
        <dbReference type="ARBA" id="ARBA00022723"/>
    </source>
</evidence>
<dbReference type="InterPro" id="IPR017896">
    <property type="entry name" value="4Fe4S_Fe-S-bd"/>
</dbReference>
<comment type="caution">
    <text evidence="8">The sequence shown here is derived from an EMBL/GenBank/DDBJ whole genome shotgun (WGS) entry which is preliminary data.</text>
</comment>
<evidence type="ECO:0000256" key="5">
    <source>
        <dbReference type="ARBA" id="ARBA00023014"/>
    </source>
</evidence>
<evidence type="ECO:0000313" key="9">
    <source>
        <dbReference type="Proteomes" id="UP000298460"/>
    </source>
</evidence>
<dbReference type="PANTHER" id="PTHR32479:SF20">
    <property type="entry name" value="GLYCOLATE OXIDASE IRON-SULFUR SUBUNIT"/>
    <property type="match status" value="1"/>
</dbReference>
<dbReference type="InterPro" id="IPR012257">
    <property type="entry name" value="Glc_ox_4Fe-4S"/>
</dbReference>
<feature type="domain" description="4Fe-4S ferredoxin-type" evidence="7">
    <location>
        <begin position="6"/>
        <end position="36"/>
    </location>
</feature>
<dbReference type="GO" id="GO:0019154">
    <property type="term" value="F:glycolate dehydrogenase activity"/>
    <property type="evidence" value="ECO:0007669"/>
    <property type="project" value="UniProtKB-EC"/>
</dbReference>
<feature type="domain" description="4Fe-4S ferredoxin-type" evidence="7">
    <location>
        <begin position="56"/>
        <end position="88"/>
    </location>
</feature>
<dbReference type="EMBL" id="SPQQ01000003">
    <property type="protein sequence ID" value="TGE38430.1"/>
    <property type="molecule type" value="Genomic_DNA"/>
</dbReference>
<dbReference type="Gene3D" id="1.10.1060.10">
    <property type="entry name" value="Alpha-helical ferredoxin"/>
    <property type="match status" value="1"/>
</dbReference>
<keyword evidence="9" id="KW-1185">Reference proteome</keyword>
<evidence type="ECO:0000256" key="6">
    <source>
        <dbReference type="PIRNR" id="PIRNR000139"/>
    </source>
</evidence>
<keyword evidence="3" id="KW-0677">Repeat</keyword>
<keyword evidence="6" id="KW-0813">Transport</keyword>
<dbReference type="AlphaFoldDB" id="A0A4Z0R6G3"/>
<proteinExistence type="predicted"/>
<name>A0A4Z0R6G3_9FIRM</name>
<evidence type="ECO:0000256" key="3">
    <source>
        <dbReference type="ARBA" id="ARBA00022737"/>
    </source>
</evidence>
<evidence type="ECO:0000313" key="8">
    <source>
        <dbReference type="EMBL" id="TGE38430.1"/>
    </source>
</evidence>
<dbReference type="Pfam" id="PF02754">
    <property type="entry name" value="CCG"/>
    <property type="match status" value="2"/>
</dbReference>
<dbReference type="InterPro" id="IPR004017">
    <property type="entry name" value="Cys_rich_dom"/>
</dbReference>
<dbReference type="RefSeq" id="WP_135546471.1">
    <property type="nucleotide sequence ID" value="NZ_SPQQ01000003.1"/>
</dbReference>
<comment type="catalytic activity">
    <reaction evidence="6">
        <text>(R)-lactate + A = pyruvate + AH2</text>
        <dbReference type="Rhea" id="RHEA:15089"/>
        <dbReference type="ChEBI" id="CHEBI:13193"/>
        <dbReference type="ChEBI" id="CHEBI:15361"/>
        <dbReference type="ChEBI" id="CHEBI:16004"/>
        <dbReference type="ChEBI" id="CHEBI:17499"/>
    </reaction>
</comment>
<comment type="function">
    <text evidence="6">Component of a complex that catalyzes the oxidation of glycolate to glyoxylate.</text>
</comment>
<dbReference type="Pfam" id="PF13183">
    <property type="entry name" value="Fer4_8"/>
    <property type="match status" value="1"/>
</dbReference>
<protein>
    <recommendedName>
        <fullName evidence="6">Glycolate oxidase iron-sulfur subunit</fullName>
        <ecNumber evidence="6">1.1.99.14</ecNumber>
    </recommendedName>
</protein>
<organism evidence="8 9">
    <name type="scientific">Desulfosporosinus fructosivorans</name>
    <dbReference type="NCBI Taxonomy" id="2018669"/>
    <lineage>
        <taxon>Bacteria</taxon>
        <taxon>Bacillati</taxon>
        <taxon>Bacillota</taxon>
        <taxon>Clostridia</taxon>
        <taxon>Eubacteriales</taxon>
        <taxon>Desulfitobacteriaceae</taxon>
        <taxon>Desulfosporosinus</taxon>
    </lineage>
</organism>
<dbReference type="PROSITE" id="PS00198">
    <property type="entry name" value="4FE4S_FER_1"/>
    <property type="match status" value="2"/>
</dbReference>
<keyword evidence="2 6" id="KW-0479">Metal-binding</keyword>
<gene>
    <name evidence="8" type="ORF">E4K67_10825</name>
</gene>
<evidence type="ECO:0000256" key="1">
    <source>
        <dbReference type="ARBA" id="ARBA00022485"/>
    </source>
</evidence>
<evidence type="ECO:0000256" key="4">
    <source>
        <dbReference type="ARBA" id="ARBA00023004"/>
    </source>
</evidence>
<dbReference type="PIRSF" id="PIRSF000139">
    <property type="entry name" value="Glc_ox_4Fe-4S"/>
    <property type="match status" value="1"/>
</dbReference>
<dbReference type="PANTHER" id="PTHR32479">
    <property type="entry name" value="GLYCOLATE OXIDASE IRON-SULFUR SUBUNIT"/>
    <property type="match status" value="1"/>
</dbReference>
<dbReference type="Proteomes" id="UP000298460">
    <property type="component" value="Unassembled WGS sequence"/>
</dbReference>
<dbReference type="InterPro" id="IPR009051">
    <property type="entry name" value="Helical_ferredxn"/>
</dbReference>
<accession>A0A4Z0R6G3</accession>
<dbReference type="SUPFAM" id="SSF46548">
    <property type="entry name" value="alpha-helical ferredoxin"/>
    <property type="match status" value="1"/>
</dbReference>
<dbReference type="OrthoDB" id="9794954at2"/>
<comment type="catalytic activity">
    <reaction evidence="6">
        <text>glycolate + A = glyoxylate + AH2</text>
        <dbReference type="Rhea" id="RHEA:21264"/>
        <dbReference type="ChEBI" id="CHEBI:13193"/>
        <dbReference type="ChEBI" id="CHEBI:17499"/>
        <dbReference type="ChEBI" id="CHEBI:29805"/>
        <dbReference type="ChEBI" id="CHEBI:36655"/>
        <dbReference type="EC" id="1.1.99.14"/>
    </reaction>
</comment>